<comment type="similarity">
    <text evidence="7">Belongs to the SOSEKI family.</text>
</comment>
<sequence>MKLQQGAAAAATTSLTTKVQVVYQLCREGKLEHPHMIDVEYPTHQNGLRLRGTHISPLQQCTLILCICSSLRERQRNDDFCYDDFSADVKKRLNKLRGKGMSESFAWSYKRSYKNAYIWRDLTEKDVILPLQGSKEYVLKASELRLDAYQDKVEHDDEDEDEEQQQQQQLQLAHHHDHQHQSSTLKPSKLIAGLVSNPSLTQQKITVNPHVKKQSSSIGSSNRNVELNQKMLDSLKATTHMCNSRKHDSYASGCCKSSSSQHSSECENSIKDNTQRKTSSHIISEAAAEHVNACEKPAGLCLASCDRGSGFSPLQEETKELVEASLACEFAVATSAAATEIPMKMRINWKREVPGKRIFFRGNNRSRVSNSEISPVSEVQVERKKSQFPHSQTTTHEVDVGSIVNDSKKPQQPCFLEEHCYPSFALENVGCDNLFAVQAQNEVHLEQLPPPCLNLRSVWARWCKGLRVTKSSSGTMGKKSKPSKPMICNGHTFEESKIKSTTQSQNLEEAETMTLTHQEVLVATTGVESEACTKLGATNCSVKQQSPVSTSDDNQHNLMVSGVQDSHEASPAAPQPLSRSTSTARTTMASSGGRRIKAVKSNNHGSRIVHCSSSSSSSESNITPSWSQESQVVHQSKKCFQNMDERPLIPGLTKHNWEKMLQQALCNSLPPPDFEKLLKKCLHCGRTFKPDSLIVHKRGCHSLQKRLSHIATRTSHGGSFGCHSLQAY</sequence>
<evidence type="ECO:0000313" key="11">
    <source>
        <dbReference type="Proteomes" id="UP001497444"/>
    </source>
</evidence>
<dbReference type="Pfam" id="PF06136">
    <property type="entry name" value="SOK"/>
    <property type="match status" value="2"/>
</dbReference>
<feature type="domain" description="SOSEKI DIX-like" evidence="9">
    <location>
        <begin position="87"/>
        <end position="144"/>
    </location>
</feature>
<evidence type="ECO:0000256" key="7">
    <source>
        <dbReference type="ARBA" id="ARBA00024211"/>
    </source>
</evidence>
<dbReference type="PANTHER" id="PTHR31083">
    <property type="entry name" value="UPSTREAM OF FLC PROTEIN (DUF966)"/>
    <property type="match status" value="1"/>
</dbReference>
<feature type="domain" description="SOSEKI DIX-like" evidence="9">
    <location>
        <begin position="19"/>
        <end position="52"/>
    </location>
</feature>
<dbReference type="EMBL" id="OZ020112">
    <property type="protein sequence ID" value="CAK9264705.1"/>
    <property type="molecule type" value="Genomic_DNA"/>
</dbReference>
<dbReference type="InterPro" id="IPR048351">
    <property type="entry name" value="SOK_DIX"/>
</dbReference>
<keyword evidence="4" id="KW-0132">Cell division</keyword>
<evidence type="ECO:0000256" key="2">
    <source>
        <dbReference type="ARBA" id="ARBA00022473"/>
    </source>
</evidence>
<evidence type="ECO:0000259" key="9">
    <source>
        <dbReference type="Pfam" id="PF06136"/>
    </source>
</evidence>
<dbReference type="InterPro" id="IPR010369">
    <property type="entry name" value="SOK"/>
</dbReference>
<feature type="compositionally biased region" description="Low complexity" evidence="8">
    <location>
        <begin position="612"/>
        <end position="627"/>
    </location>
</feature>
<evidence type="ECO:0000256" key="5">
    <source>
        <dbReference type="ARBA" id="ARBA00023136"/>
    </source>
</evidence>
<evidence type="ECO:0000256" key="3">
    <source>
        <dbReference type="ARBA" id="ARBA00022475"/>
    </source>
</evidence>
<name>A0ABP0WH17_9BRYO</name>
<evidence type="ECO:0000313" key="10">
    <source>
        <dbReference type="EMBL" id="CAK9264705.1"/>
    </source>
</evidence>
<feature type="region of interest" description="Disordered" evidence="8">
    <location>
        <begin position="153"/>
        <end position="186"/>
    </location>
</feature>
<feature type="compositionally biased region" description="Low complexity" evidence="8">
    <location>
        <begin position="578"/>
        <end position="591"/>
    </location>
</feature>
<evidence type="ECO:0000256" key="8">
    <source>
        <dbReference type="SAM" id="MobiDB-lite"/>
    </source>
</evidence>
<evidence type="ECO:0000256" key="1">
    <source>
        <dbReference type="ARBA" id="ARBA00004413"/>
    </source>
</evidence>
<dbReference type="Gene3D" id="3.30.160.60">
    <property type="entry name" value="Classic Zinc Finger"/>
    <property type="match status" value="1"/>
</dbReference>
<dbReference type="PANTHER" id="PTHR31083:SF6">
    <property type="entry name" value="PROTEIN SOSEKI 3"/>
    <property type="match status" value="1"/>
</dbReference>
<dbReference type="Proteomes" id="UP001497444">
    <property type="component" value="Chromosome 17"/>
</dbReference>
<accession>A0ABP0WH17</accession>
<gene>
    <name evidence="10" type="ORF">CSSPJE1EN1_LOCUS10183</name>
</gene>
<dbReference type="Pfam" id="PF13913">
    <property type="entry name" value="zf-C2HC_2"/>
    <property type="match status" value="1"/>
</dbReference>
<proteinExistence type="inferred from homology"/>
<keyword evidence="2" id="KW-0217">Developmental protein</keyword>
<keyword evidence="6" id="KW-0131">Cell cycle</keyword>
<keyword evidence="3" id="KW-1003">Cell membrane</keyword>
<evidence type="ECO:0000256" key="4">
    <source>
        <dbReference type="ARBA" id="ARBA00022618"/>
    </source>
</evidence>
<evidence type="ECO:0000256" key="6">
    <source>
        <dbReference type="ARBA" id="ARBA00023306"/>
    </source>
</evidence>
<organism evidence="10 11">
    <name type="scientific">Sphagnum jensenii</name>
    <dbReference type="NCBI Taxonomy" id="128206"/>
    <lineage>
        <taxon>Eukaryota</taxon>
        <taxon>Viridiplantae</taxon>
        <taxon>Streptophyta</taxon>
        <taxon>Embryophyta</taxon>
        <taxon>Bryophyta</taxon>
        <taxon>Sphagnophytina</taxon>
        <taxon>Sphagnopsida</taxon>
        <taxon>Sphagnales</taxon>
        <taxon>Sphagnaceae</taxon>
        <taxon>Sphagnum</taxon>
    </lineage>
</organism>
<keyword evidence="5" id="KW-0472">Membrane</keyword>
<protein>
    <recommendedName>
        <fullName evidence="9">SOSEKI DIX-like domain-containing protein</fullName>
    </recommendedName>
</protein>
<reference evidence="10" key="1">
    <citation type="submission" date="2024-02" db="EMBL/GenBank/DDBJ databases">
        <authorList>
            <consortium name="ELIXIR-Norway"/>
            <consortium name="Elixir Norway"/>
        </authorList>
    </citation>
    <scope>NUCLEOTIDE SEQUENCE</scope>
</reference>
<feature type="region of interest" description="Disordered" evidence="8">
    <location>
        <begin position="563"/>
        <end position="628"/>
    </location>
</feature>
<keyword evidence="11" id="KW-1185">Reference proteome</keyword>
<comment type="subcellular location">
    <subcellularLocation>
        <location evidence="1">Cell membrane</location>
        <topology evidence="1">Peripheral membrane protein</topology>
        <orientation evidence="1">Cytoplasmic side</orientation>
    </subcellularLocation>
</comment>